<keyword evidence="3" id="KW-1185">Reference proteome</keyword>
<feature type="region of interest" description="Disordered" evidence="1">
    <location>
        <begin position="121"/>
        <end position="265"/>
    </location>
</feature>
<evidence type="ECO:0000313" key="3">
    <source>
        <dbReference type="Proteomes" id="UP000652761"/>
    </source>
</evidence>
<reference evidence="2" key="1">
    <citation type="submission" date="2017-07" db="EMBL/GenBank/DDBJ databases">
        <title>Taro Niue Genome Assembly and Annotation.</title>
        <authorList>
            <person name="Atibalentja N."/>
            <person name="Keating K."/>
            <person name="Fields C.J."/>
        </authorList>
    </citation>
    <scope>NUCLEOTIDE SEQUENCE</scope>
    <source>
        <strain evidence="2">Niue_2</strain>
        <tissue evidence="2">Leaf</tissue>
    </source>
</reference>
<dbReference type="Gene3D" id="2.40.70.10">
    <property type="entry name" value="Acid Proteases"/>
    <property type="match status" value="1"/>
</dbReference>
<feature type="compositionally biased region" description="Basic residues" evidence="1">
    <location>
        <begin position="136"/>
        <end position="155"/>
    </location>
</feature>
<feature type="region of interest" description="Disordered" evidence="1">
    <location>
        <begin position="554"/>
        <end position="574"/>
    </location>
</feature>
<sequence length="595" mass="67894">MKKQIEQAAATEIPQELTPVQRFQKLIDGLEEYISPKPFDKTTLDQYIPWEEIERITRLRDWLCQVQQEDLEGEEFPLSSRLVFFNEDEEITIEKLTSMFNSFTCNMVFIPLPKELHVSPSDTTIQAKDKPTTLTYRHRPGNNSNRHRGRGRGRWQKATSTTAKKPDITNSSKVILFRGEESRPLPETEIRTDSYVFDPSDEEEGLPNIASHSKNGDQSPYASSNEPDNAPLPQDEKPSSSLSQKKFVKPKEPSESLIGGSSPLDQTRAEADDKILQQLKSLSVNITVWEAIASSKDLRETLVKILQEPETYEAHIADFQAQAYEVLAANVTFTDEDMLLSSPCHNRLLYMKGQVNGNKLNRILVDPGASINLMPYKTFESLHLMPYMQQGKETGCSNEDSETGVLYVINKGLAELHTKNSESKSTRPERRSINYEADHVSQAIDKSILLPPNCMQIHSPKQDQIVQRLKTFVVTYQRKEEKKNARKAEKPILFYEGESIPQASPEDDFGWEDRPKNHLEPIQEMADMPENIKEMYKKQNIPQVQDASRRKFFNPLWEPPQVRGQPPFSKKDTRGLGYDTNAFFTVNTVGLSPET</sequence>
<dbReference type="InterPro" id="IPR021109">
    <property type="entry name" value="Peptidase_aspartic_dom_sf"/>
</dbReference>
<dbReference type="Proteomes" id="UP000652761">
    <property type="component" value="Unassembled WGS sequence"/>
</dbReference>
<feature type="compositionally biased region" description="Polar residues" evidence="1">
    <location>
        <begin position="210"/>
        <end position="227"/>
    </location>
</feature>
<evidence type="ECO:0000313" key="2">
    <source>
        <dbReference type="EMBL" id="MQM08656.1"/>
    </source>
</evidence>
<gene>
    <name evidence="2" type="ORF">Taro_041512</name>
</gene>
<feature type="compositionally biased region" description="Basic and acidic residues" evidence="1">
    <location>
        <begin position="178"/>
        <end position="192"/>
    </location>
</feature>
<dbReference type="OrthoDB" id="1937476at2759"/>
<evidence type="ECO:0000256" key="1">
    <source>
        <dbReference type="SAM" id="MobiDB-lite"/>
    </source>
</evidence>
<feature type="compositionally biased region" description="Polar residues" evidence="1">
    <location>
        <begin position="157"/>
        <end position="173"/>
    </location>
</feature>
<dbReference type="AlphaFoldDB" id="A0A843WLW7"/>
<accession>A0A843WLW7</accession>
<proteinExistence type="predicted"/>
<name>A0A843WLW7_COLES</name>
<dbReference type="EMBL" id="NMUH01004175">
    <property type="protein sequence ID" value="MQM08656.1"/>
    <property type="molecule type" value="Genomic_DNA"/>
</dbReference>
<organism evidence="2 3">
    <name type="scientific">Colocasia esculenta</name>
    <name type="common">Wild taro</name>
    <name type="synonym">Arum esculentum</name>
    <dbReference type="NCBI Taxonomy" id="4460"/>
    <lineage>
        <taxon>Eukaryota</taxon>
        <taxon>Viridiplantae</taxon>
        <taxon>Streptophyta</taxon>
        <taxon>Embryophyta</taxon>
        <taxon>Tracheophyta</taxon>
        <taxon>Spermatophyta</taxon>
        <taxon>Magnoliopsida</taxon>
        <taxon>Liliopsida</taxon>
        <taxon>Araceae</taxon>
        <taxon>Aroideae</taxon>
        <taxon>Colocasieae</taxon>
        <taxon>Colocasia</taxon>
    </lineage>
</organism>
<comment type="caution">
    <text evidence="2">The sequence shown here is derived from an EMBL/GenBank/DDBJ whole genome shotgun (WGS) entry which is preliminary data.</text>
</comment>
<protein>
    <submittedName>
        <fullName evidence="2">Uncharacterized protein</fullName>
    </submittedName>
</protein>